<accession>A0A1F6VPJ5</accession>
<evidence type="ECO:0000313" key="2">
    <source>
        <dbReference type="Proteomes" id="UP000177112"/>
    </source>
</evidence>
<dbReference type="Proteomes" id="UP000177112">
    <property type="component" value="Unassembled WGS sequence"/>
</dbReference>
<gene>
    <name evidence="1" type="ORF">A3B84_02445</name>
</gene>
<dbReference type="EMBL" id="MFTY01000012">
    <property type="protein sequence ID" value="OGI71499.1"/>
    <property type="molecule type" value="Genomic_DNA"/>
</dbReference>
<protein>
    <submittedName>
        <fullName evidence="1">Uncharacterized protein</fullName>
    </submittedName>
</protein>
<comment type="caution">
    <text evidence="1">The sequence shown here is derived from an EMBL/GenBank/DDBJ whole genome shotgun (WGS) entry which is preliminary data.</text>
</comment>
<proteinExistence type="predicted"/>
<evidence type="ECO:0000313" key="1">
    <source>
        <dbReference type="EMBL" id="OGI71499.1"/>
    </source>
</evidence>
<name>A0A1F6VPJ5_9BACT</name>
<sequence>MVAVSVFPEDVLLVEGNGPLGNGELIRLVDLQERDALPADQNGALLLEEGHAVVARDRLEDREHPNSVGLARLQLVRRFREVRTGQGIVEVVGGLQLLGLLGEGVELGVIHVVGRHRELEVLHRRTEALVHHGEFLQDGLHLLLQRAARLDDFLSLIFREAQRTNRVSYEIGDAIFLV</sequence>
<dbReference type="AlphaFoldDB" id="A0A1F6VPJ5"/>
<reference evidence="1 2" key="1">
    <citation type="journal article" date="2016" name="Nat. Commun.">
        <title>Thousands of microbial genomes shed light on interconnected biogeochemical processes in an aquifer system.</title>
        <authorList>
            <person name="Anantharaman K."/>
            <person name="Brown C.T."/>
            <person name="Hug L.A."/>
            <person name="Sharon I."/>
            <person name="Castelle C.J."/>
            <person name="Probst A.J."/>
            <person name="Thomas B.C."/>
            <person name="Singh A."/>
            <person name="Wilkins M.J."/>
            <person name="Karaoz U."/>
            <person name="Brodie E.L."/>
            <person name="Williams K.H."/>
            <person name="Hubbard S.S."/>
            <person name="Banfield J.F."/>
        </authorList>
    </citation>
    <scope>NUCLEOTIDE SEQUENCE [LARGE SCALE GENOMIC DNA]</scope>
</reference>
<organism evidence="1 2">
    <name type="scientific">Candidatus Nomurabacteria bacterium RIFCSPHIGHO2_02_FULL_35_13</name>
    <dbReference type="NCBI Taxonomy" id="1801748"/>
    <lineage>
        <taxon>Bacteria</taxon>
        <taxon>Candidatus Nomuraibacteriota</taxon>
    </lineage>
</organism>